<reference evidence="2 3" key="2">
    <citation type="journal article" date="2011" name="J. Antibiot.">
        <title>Furaquinocins I and J: novel polyketide isoprenoid hybrid compounds from Streptomyces reveromyceticus SN-593.</title>
        <authorList>
            <person name="Panthee S."/>
            <person name="Takahashi S."/>
            <person name="Takagi H."/>
            <person name="Nogawa T."/>
            <person name="Oowada E."/>
            <person name="Uramoto M."/>
            <person name="Osada H."/>
        </authorList>
    </citation>
    <scope>NUCLEOTIDE SEQUENCE [LARGE SCALE GENOMIC DNA]</scope>
    <source>
        <strain evidence="2 3">SN-593</strain>
    </source>
</reference>
<dbReference type="RefSeq" id="WP_202235294.1">
    <property type="nucleotide sequence ID" value="NZ_AP018365.1"/>
</dbReference>
<keyword evidence="3" id="KW-1185">Reference proteome</keyword>
<protein>
    <submittedName>
        <fullName evidence="2">Uncharacterized protein</fullName>
    </submittedName>
</protein>
<evidence type="ECO:0000313" key="2">
    <source>
        <dbReference type="EMBL" id="BBA99278.1"/>
    </source>
</evidence>
<reference evidence="2 3" key="4">
    <citation type="journal article" date="2020" name="Sci. Rep.">
        <title>beta-carboline chemical signals induce reveromycin production through a LuxR family regulator in Streptomyces sp. SN-593.</title>
        <authorList>
            <person name="Panthee S."/>
            <person name="Kito N."/>
            <person name="Hayashi T."/>
            <person name="Shimizu T."/>
            <person name="Ishikawa J."/>
            <person name="Hamamoto H."/>
            <person name="Osada H."/>
            <person name="Takahashi S."/>
        </authorList>
    </citation>
    <scope>NUCLEOTIDE SEQUENCE [LARGE SCALE GENOMIC DNA]</scope>
    <source>
        <strain evidence="2 3">SN-593</strain>
    </source>
</reference>
<dbReference type="Proteomes" id="UP000595703">
    <property type="component" value="Chromosome"/>
</dbReference>
<reference evidence="2 3" key="3">
    <citation type="journal article" date="2011" name="Nat. Chem. Biol.">
        <title>Reveromycin A biosynthesis uses RevG and RevJ for stereospecific spiroacetal formation.</title>
        <authorList>
            <person name="Takahashi S."/>
            <person name="Toyoda A."/>
            <person name="Sekiyama Y."/>
            <person name="Takagi H."/>
            <person name="Nogawa T."/>
            <person name="Uramoto M."/>
            <person name="Suzuki R."/>
            <person name="Koshino H."/>
            <person name="Kumano T."/>
            <person name="Panthee S."/>
            <person name="Dairi T."/>
            <person name="Ishikawa J."/>
            <person name="Ikeda H."/>
            <person name="Sakaki Y."/>
            <person name="Osada H."/>
        </authorList>
    </citation>
    <scope>NUCLEOTIDE SEQUENCE [LARGE SCALE GENOMIC DNA]</scope>
    <source>
        <strain evidence="2 3">SN-593</strain>
    </source>
</reference>
<organism evidence="2 3">
    <name type="scientific">Actinacidiphila reveromycinica</name>
    <dbReference type="NCBI Taxonomy" id="659352"/>
    <lineage>
        <taxon>Bacteria</taxon>
        <taxon>Bacillati</taxon>
        <taxon>Actinomycetota</taxon>
        <taxon>Actinomycetes</taxon>
        <taxon>Kitasatosporales</taxon>
        <taxon>Streptomycetaceae</taxon>
        <taxon>Actinacidiphila</taxon>
    </lineage>
</organism>
<gene>
    <name evidence="2" type="ORF">RVR_5825</name>
</gene>
<proteinExistence type="predicted"/>
<dbReference type="EMBL" id="AP018365">
    <property type="protein sequence ID" value="BBA99278.1"/>
    <property type="molecule type" value="Genomic_DNA"/>
</dbReference>
<dbReference type="AlphaFoldDB" id="A0A7U3UV10"/>
<evidence type="ECO:0000256" key="1">
    <source>
        <dbReference type="SAM" id="MobiDB-lite"/>
    </source>
</evidence>
<feature type="region of interest" description="Disordered" evidence="1">
    <location>
        <begin position="35"/>
        <end position="89"/>
    </location>
</feature>
<dbReference type="KEGG" id="arev:RVR_5825"/>
<evidence type="ECO:0000313" key="3">
    <source>
        <dbReference type="Proteomes" id="UP000595703"/>
    </source>
</evidence>
<accession>A0A7U3UV10</accession>
<name>A0A7U3UV10_9ACTN</name>
<sequence>MTNAYITHPDLPGRVVEVPDSAVPHYRATGWELTSKPVPVPKLPANPAEAATAPISDTGITEANVSDPADTTDTEAASAKRRPRAAKES</sequence>
<feature type="compositionally biased region" description="Basic residues" evidence="1">
    <location>
        <begin position="79"/>
        <end position="89"/>
    </location>
</feature>
<reference evidence="2 3" key="1">
    <citation type="journal article" date="2010" name="J. Bacteriol.">
        <title>Biochemical characterization of a novel indole prenyltransferase from Streptomyces sp. SN-593.</title>
        <authorList>
            <person name="Takahashi S."/>
            <person name="Takagi H."/>
            <person name="Toyoda A."/>
            <person name="Uramoto M."/>
            <person name="Nogawa T."/>
            <person name="Ueki M."/>
            <person name="Sakaki Y."/>
            <person name="Osada H."/>
        </authorList>
    </citation>
    <scope>NUCLEOTIDE SEQUENCE [LARGE SCALE GENOMIC DNA]</scope>
    <source>
        <strain evidence="2 3">SN-593</strain>
    </source>
</reference>